<gene>
    <name evidence="1" type="ORF">CR513_60699</name>
</gene>
<protein>
    <submittedName>
        <fullName evidence="1">Orf V</fullName>
    </submittedName>
</protein>
<accession>A0A371E4Z5</accession>
<dbReference type="PANTHER" id="PTHR33064">
    <property type="entry name" value="POL PROTEIN"/>
    <property type="match status" value="1"/>
</dbReference>
<reference evidence="1" key="1">
    <citation type="submission" date="2018-05" db="EMBL/GenBank/DDBJ databases">
        <title>Draft genome of Mucuna pruriens seed.</title>
        <authorList>
            <person name="Nnadi N.E."/>
            <person name="Vos R."/>
            <person name="Hasami M.H."/>
            <person name="Devisetty U.K."/>
            <person name="Aguiy J.C."/>
        </authorList>
    </citation>
    <scope>NUCLEOTIDE SEQUENCE [LARGE SCALE GENOMIC DNA]</scope>
    <source>
        <strain evidence="1">JCA_2017</strain>
    </source>
</reference>
<feature type="non-terminal residue" evidence="1">
    <location>
        <position position="1"/>
    </location>
</feature>
<dbReference type="SUPFAM" id="SSF56672">
    <property type="entry name" value="DNA/RNA polymerases"/>
    <property type="match status" value="1"/>
</dbReference>
<dbReference type="EMBL" id="QJKJ01016350">
    <property type="protein sequence ID" value="RDX61105.1"/>
    <property type="molecule type" value="Genomic_DNA"/>
</dbReference>
<sequence>MKFSIAYLDDKIIKENGLMVSTKKVKIFQTKTRFLGYEIYQGTITPIQRSIEFVEKFSNELKDKTQLQRL</sequence>
<dbReference type="Proteomes" id="UP000257109">
    <property type="component" value="Unassembled WGS sequence"/>
</dbReference>
<dbReference type="PANTHER" id="PTHR33064:SF37">
    <property type="entry name" value="RIBONUCLEASE H"/>
    <property type="match status" value="1"/>
</dbReference>
<evidence type="ECO:0000313" key="2">
    <source>
        <dbReference type="Proteomes" id="UP000257109"/>
    </source>
</evidence>
<dbReference type="InterPro" id="IPR051320">
    <property type="entry name" value="Viral_Replic_Matur_Polypro"/>
</dbReference>
<keyword evidence="2" id="KW-1185">Reference proteome</keyword>
<name>A0A371E4Z5_MUCPR</name>
<evidence type="ECO:0000313" key="1">
    <source>
        <dbReference type="EMBL" id="RDX61105.1"/>
    </source>
</evidence>
<organism evidence="1 2">
    <name type="scientific">Mucuna pruriens</name>
    <name type="common">Velvet bean</name>
    <name type="synonym">Dolichos pruriens</name>
    <dbReference type="NCBI Taxonomy" id="157652"/>
    <lineage>
        <taxon>Eukaryota</taxon>
        <taxon>Viridiplantae</taxon>
        <taxon>Streptophyta</taxon>
        <taxon>Embryophyta</taxon>
        <taxon>Tracheophyta</taxon>
        <taxon>Spermatophyta</taxon>
        <taxon>Magnoliopsida</taxon>
        <taxon>eudicotyledons</taxon>
        <taxon>Gunneridae</taxon>
        <taxon>Pentapetalae</taxon>
        <taxon>rosids</taxon>
        <taxon>fabids</taxon>
        <taxon>Fabales</taxon>
        <taxon>Fabaceae</taxon>
        <taxon>Papilionoideae</taxon>
        <taxon>50 kb inversion clade</taxon>
        <taxon>NPAAA clade</taxon>
        <taxon>indigoferoid/millettioid clade</taxon>
        <taxon>Phaseoleae</taxon>
        <taxon>Mucuna</taxon>
    </lineage>
</organism>
<dbReference type="InterPro" id="IPR043502">
    <property type="entry name" value="DNA/RNA_pol_sf"/>
</dbReference>
<proteinExistence type="predicted"/>
<dbReference type="OrthoDB" id="1401424at2759"/>
<comment type="caution">
    <text evidence="1">The sequence shown here is derived from an EMBL/GenBank/DDBJ whole genome shotgun (WGS) entry which is preliminary data.</text>
</comment>
<dbReference type="AlphaFoldDB" id="A0A371E4Z5"/>